<evidence type="ECO:0000256" key="14">
    <source>
        <dbReference type="PIRSR" id="PIRSR001461-3"/>
    </source>
</evidence>
<evidence type="ECO:0000256" key="4">
    <source>
        <dbReference type="ARBA" id="ARBA00001947"/>
    </source>
</evidence>
<reference evidence="17" key="1">
    <citation type="submission" date="2016-07" db="EMBL/GenBank/DDBJ databases">
        <title>Frankia sp. NRRL B-16219 Genome sequencing.</title>
        <authorList>
            <person name="Ghodhbane-Gtari F."/>
            <person name="Swanson E."/>
            <person name="Gueddou A."/>
            <person name="Louati M."/>
            <person name="Nouioui I."/>
            <person name="Hezbri K."/>
            <person name="Abebe-Akele F."/>
            <person name="Simpson S."/>
            <person name="Morris K."/>
            <person name="Thomas K."/>
            <person name="Gtari M."/>
            <person name="Tisa L.S."/>
        </authorList>
    </citation>
    <scope>NUCLEOTIDE SEQUENCE [LARGE SCALE GENOMIC DNA]</scope>
    <source>
        <strain evidence="17">NRRL B-16219</strain>
    </source>
</reference>
<name>A0A1S1Q1D3_9ACTN</name>
<evidence type="ECO:0000256" key="8">
    <source>
        <dbReference type="ARBA" id="ARBA00022723"/>
    </source>
</evidence>
<evidence type="ECO:0000256" key="9">
    <source>
        <dbReference type="ARBA" id="ARBA00023235"/>
    </source>
</evidence>
<dbReference type="FunFam" id="3.20.20.70:FF:000004">
    <property type="entry name" value="Ribulose-phosphate 3-epimerase"/>
    <property type="match status" value="1"/>
</dbReference>
<comment type="caution">
    <text evidence="10">Lacks conserved residue(s) required for the propagation of feature annotation.</text>
</comment>
<comment type="catalytic activity">
    <reaction evidence="1 10 11">
        <text>D-ribulose 5-phosphate = D-xylulose 5-phosphate</text>
        <dbReference type="Rhea" id="RHEA:13677"/>
        <dbReference type="ChEBI" id="CHEBI:57737"/>
        <dbReference type="ChEBI" id="CHEBI:58121"/>
        <dbReference type="EC" id="5.1.3.1"/>
    </reaction>
</comment>
<keyword evidence="8 10" id="KW-0479">Metal-binding</keyword>
<dbReference type="Gene3D" id="3.20.20.70">
    <property type="entry name" value="Aldolase class I"/>
    <property type="match status" value="1"/>
</dbReference>
<evidence type="ECO:0000256" key="3">
    <source>
        <dbReference type="ARBA" id="ARBA00001941"/>
    </source>
</evidence>
<evidence type="ECO:0000256" key="6">
    <source>
        <dbReference type="ARBA" id="ARBA00009541"/>
    </source>
</evidence>
<feature type="binding site" evidence="10 13">
    <location>
        <position position="57"/>
    </location>
    <ligand>
        <name>a divalent metal cation</name>
        <dbReference type="ChEBI" id="CHEBI:60240"/>
    </ligand>
</feature>
<evidence type="ECO:0000313" key="16">
    <source>
        <dbReference type="EMBL" id="OHV27377.1"/>
    </source>
</evidence>
<evidence type="ECO:0000256" key="7">
    <source>
        <dbReference type="ARBA" id="ARBA00013188"/>
    </source>
</evidence>
<dbReference type="PROSITE" id="PS01085">
    <property type="entry name" value="RIBUL_P_3_EPIMER_1"/>
    <property type="match status" value="1"/>
</dbReference>
<comment type="caution">
    <text evidence="16">The sequence shown here is derived from an EMBL/GenBank/DDBJ whole genome shotgun (WGS) entry which is preliminary data.</text>
</comment>
<gene>
    <name evidence="10" type="primary">rpe</name>
    <name evidence="16" type="ORF">BBK14_20845</name>
</gene>
<evidence type="ECO:0000256" key="1">
    <source>
        <dbReference type="ARBA" id="ARBA00001782"/>
    </source>
</evidence>
<feature type="binding site" evidence="10 13">
    <location>
        <position position="26"/>
    </location>
    <ligand>
        <name>a divalent metal cation</name>
        <dbReference type="ChEBI" id="CHEBI:60240"/>
    </ligand>
</feature>
<dbReference type="InterPro" id="IPR011060">
    <property type="entry name" value="RibuloseP-bd_barrel"/>
</dbReference>
<feature type="region of interest" description="Disordered" evidence="15">
    <location>
        <begin position="223"/>
        <end position="250"/>
    </location>
</feature>
<evidence type="ECO:0000256" key="11">
    <source>
        <dbReference type="PIRNR" id="PIRNR001461"/>
    </source>
</evidence>
<proteinExistence type="inferred from homology"/>
<feature type="compositionally biased region" description="Gly residues" evidence="15">
    <location>
        <begin position="239"/>
        <end position="250"/>
    </location>
</feature>
<keyword evidence="17" id="KW-1185">Reference proteome</keyword>
<dbReference type="GO" id="GO:0004750">
    <property type="term" value="F:D-ribulose-phosphate 3-epimerase activity"/>
    <property type="evidence" value="ECO:0007669"/>
    <property type="project" value="UniProtKB-UniRule"/>
</dbReference>
<feature type="binding site" evidence="10 13">
    <location>
        <position position="24"/>
    </location>
    <ligand>
        <name>a divalent metal cation</name>
        <dbReference type="ChEBI" id="CHEBI:60240"/>
    </ligand>
</feature>
<dbReference type="SUPFAM" id="SSF51366">
    <property type="entry name" value="Ribulose-phoshate binding barrel"/>
    <property type="match status" value="1"/>
</dbReference>
<keyword evidence="9 10" id="KW-0413">Isomerase</keyword>
<evidence type="ECO:0000256" key="5">
    <source>
        <dbReference type="ARBA" id="ARBA00001954"/>
    </source>
</evidence>
<keyword evidence="10 11" id="KW-0119">Carbohydrate metabolism</keyword>
<feature type="binding site" evidence="14">
    <location>
        <position position="168"/>
    </location>
    <ligand>
        <name>substrate</name>
    </ligand>
</feature>
<dbReference type="GO" id="GO:0005737">
    <property type="term" value="C:cytoplasm"/>
    <property type="evidence" value="ECO:0007669"/>
    <property type="project" value="UniProtKB-ARBA"/>
</dbReference>
<dbReference type="CDD" id="cd00429">
    <property type="entry name" value="RPE"/>
    <property type="match status" value="1"/>
</dbReference>
<feature type="binding site" evidence="10 14">
    <location>
        <position position="57"/>
    </location>
    <ligand>
        <name>substrate</name>
    </ligand>
</feature>
<evidence type="ECO:0000256" key="2">
    <source>
        <dbReference type="ARBA" id="ARBA00001936"/>
    </source>
</evidence>
<dbReference type="GO" id="GO:0019323">
    <property type="term" value="P:pentose catabolic process"/>
    <property type="evidence" value="ECO:0007669"/>
    <property type="project" value="UniProtKB-UniRule"/>
</dbReference>
<dbReference type="HAMAP" id="MF_02227">
    <property type="entry name" value="RPE"/>
    <property type="match status" value="1"/>
</dbReference>
<feature type="binding site" evidence="10 13">
    <location>
        <position position="166"/>
    </location>
    <ligand>
        <name>a divalent metal cation</name>
        <dbReference type="ChEBI" id="CHEBI:60240"/>
    </ligand>
</feature>
<comment type="cofactor">
    <cofactor evidence="2">
        <name>Mn(2+)</name>
        <dbReference type="ChEBI" id="CHEBI:29035"/>
    </cofactor>
</comment>
<dbReference type="GO" id="GO:0046872">
    <property type="term" value="F:metal ion binding"/>
    <property type="evidence" value="ECO:0007669"/>
    <property type="project" value="UniProtKB-UniRule"/>
</dbReference>
<comment type="similarity">
    <text evidence="6 10 11">Belongs to the ribulose-phosphate 3-epimerase family.</text>
</comment>
<feature type="binding site" evidence="10 14">
    <location>
        <begin position="133"/>
        <end position="136"/>
    </location>
    <ligand>
        <name>substrate</name>
    </ligand>
</feature>
<evidence type="ECO:0000256" key="12">
    <source>
        <dbReference type="PIRSR" id="PIRSR001461-1"/>
    </source>
</evidence>
<dbReference type="EC" id="5.1.3.1" evidence="7 10"/>
<dbReference type="InterPro" id="IPR026019">
    <property type="entry name" value="Ribul_P_3_epim"/>
</dbReference>
<dbReference type="Proteomes" id="UP000179769">
    <property type="component" value="Unassembled WGS sequence"/>
</dbReference>
<feature type="binding site" evidence="10">
    <location>
        <begin position="166"/>
        <end position="168"/>
    </location>
    <ligand>
        <name>substrate</name>
    </ligand>
</feature>
<comment type="cofactor">
    <cofactor evidence="5">
        <name>Fe(2+)</name>
        <dbReference type="ChEBI" id="CHEBI:29033"/>
    </cofactor>
</comment>
<dbReference type="AlphaFoldDB" id="A0A1S1Q1D3"/>
<dbReference type="NCBIfam" id="NF004076">
    <property type="entry name" value="PRK05581.1-4"/>
    <property type="match status" value="1"/>
</dbReference>
<dbReference type="InterPro" id="IPR013785">
    <property type="entry name" value="Aldolase_TIM"/>
</dbReference>
<feature type="active site" description="Proton donor" evidence="10 12">
    <location>
        <position position="166"/>
    </location>
</feature>
<dbReference type="Pfam" id="PF00834">
    <property type="entry name" value="Ribul_P_3_epim"/>
    <property type="match status" value="1"/>
</dbReference>
<dbReference type="NCBIfam" id="TIGR01163">
    <property type="entry name" value="rpe"/>
    <property type="match status" value="1"/>
</dbReference>
<dbReference type="OrthoDB" id="1645589at2"/>
<evidence type="ECO:0000256" key="13">
    <source>
        <dbReference type="PIRSR" id="PIRSR001461-2"/>
    </source>
</evidence>
<keyword evidence="13" id="KW-0862">Zinc</keyword>
<dbReference type="PIRSF" id="PIRSF001461">
    <property type="entry name" value="RPE"/>
    <property type="match status" value="1"/>
</dbReference>
<comment type="cofactor">
    <cofactor evidence="3">
        <name>Co(2+)</name>
        <dbReference type="ChEBI" id="CHEBI:48828"/>
    </cofactor>
</comment>
<comment type="function">
    <text evidence="10">Catalyzes the reversible epimerization of D-ribulose 5-phosphate to D-xylulose 5-phosphate.</text>
</comment>
<dbReference type="InterPro" id="IPR000056">
    <property type="entry name" value="Ribul_P_3_epim-like"/>
</dbReference>
<accession>A0A1S1Q1D3</accession>
<dbReference type="EMBL" id="MAXA01000223">
    <property type="protein sequence ID" value="OHV27377.1"/>
    <property type="molecule type" value="Genomic_DNA"/>
</dbReference>
<feature type="binding site" evidence="14">
    <location>
        <begin position="188"/>
        <end position="189"/>
    </location>
    <ligand>
        <name>substrate</name>
    </ligand>
</feature>
<keyword evidence="13" id="KW-0464">Manganese</keyword>
<keyword evidence="13" id="KW-0170">Cobalt</keyword>
<dbReference type="GO" id="GO:0006098">
    <property type="term" value="P:pentose-phosphate shunt"/>
    <property type="evidence" value="ECO:0007669"/>
    <property type="project" value="UniProtKB-UniRule"/>
</dbReference>
<evidence type="ECO:0000256" key="15">
    <source>
        <dbReference type="SAM" id="MobiDB-lite"/>
    </source>
</evidence>
<dbReference type="PANTHER" id="PTHR11749">
    <property type="entry name" value="RIBULOSE-5-PHOSPHATE-3-EPIMERASE"/>
    <property type="match status" value="1"/>
</dbReference>
<evidence type="ECO:0000313" key="17">
    <source>
        <dbReference type="Proteomes" id="UP000179769"/>
    </source>
</evidence>
<comment type="pathway">
    <text evidence="10">Carbohydrate degradation.</text>
</comment>
<sequence length="250" mass="26209">MLAADFGRIADAARAVAGHADWLHVDVMDYHFVPNLAFSPDTVDALRRVTDTPLDCHLMIENPDRWAPGFAERGAANVTIHAEAVGDIARTTDAIRAAGARTGLAVKPATPVEHYLDDLHRFDLLLLMTIEPGFGGQKFMDEVLPKIAAARRLIDERGLDLWLQIDGGVNRETIERSAEAGVDVFVAGTAVFGLDDPAAAVESLRALALAAAPRLTAPAADFASPPAPAPAPVADRDAGGGAAAVGGVRA</sequence>
<evidence type="ECO:0000256" key="10">
    <source>
        <dbReference type="HAMAP-Rule" id="MF_02227"/>
    </source>
</evidence>
<comment type="cofactor">
    <cofactor evidence="10 13">
        <name>a divalent metal cation</name>
        <dbReference type="ChEBI" id="CHEBI:60240"/>
    </cofactor>
    <text evidence="10 13">Binds 1 divalent metal cation per subunit.</text>
</comment>
<feature type="active site" description="Proton acceptor" evidence="10 12">
    <location>
        <position position="26"/>
    </location>
</feature>
<comment type="cofactor">
    <cofactor evidence="4">
        <name>Zn(2+)</name>
        <dbReference type="ChEBI" id="CHEBI:29105"/>
    </cofactor>
</comment>
<organism evidence="16 17">
    <name type="scientific">Parafrankia soli</name>
    <dbReference type="NCBI Taxonomy" id="2599596"/>
    <lineage>
        <taxon>Bacteria</taxon>
        <taxon>Bacillati</taxon>
        <taxon>Actinomycetota</taxon>
        <taxon>Actinomycetes</taxon>
        <taxon>Frankiales</taxon>
        <taxon>Frankiaceae</taxon>
        <taxon>Parafrankia</taxon>
    </lineage>
</organism>
<protein>
    <recommendedName>
        <fullName evidence="7 10">Ribulose-phosphate 3-epimerase</fullName>
        <ecNumber evidence="7 10">5.1.3.1</ecNumber>
    </recommendedName>
</protein>